<gene>
    <name evidence="2" type="ORF">J8F10_07040</name>
</gene>
<evidence type="ECO:0000313" key="2">
    <source>
        <dbReference type="EMBL" id="MBP3955036.1"/>
    </source>
</evidence>
<dbReference type="InterPro" id="IPR034154">
    <property type="entry name" value="TOPRIM_DnaG/twinkle"/>
</dbReference>
<protein>
    <submittedName>
        <fullName evidence="2">Toprim domain-containing protein</fullName>
    </submittedName>
</protein>
<dbReference type="SUPFAM" id="SSF56731">
    <property type="entry name" value="DNA primase core"/>
    <property type="match status" value="1"/>
</dbReference>
<proteinExistence type="predicted"/>
<keyword evidence="3" id="KW-1185">Reference proteome</keyword>
<dbReference type="Gene3D" id="3.40.1360.10">
    <property type="match status" value="1"/>
</dbReference>
<comment type="caution">
    <text evidence="2">The sequence shown here is derived from an EMBL/GenBank/DDBJ whole genome shotgun (WGS) entry which is preliminary data.</text>
</comment>
<dbReference type="RefSeq" id="WP_210653137.1">
    <property type="nucleotide sequence ID" value="NZ_JAGKQQ010000001.1"/>
</dbReference>
<dbReference type="Pfam" id="PF13155">
    <property type="entry name" value="Toprim_2"/>
    <property type="match status" value="1"/>
</dbReference>
<dbReference type="Proteomes" id="UP000676565">
    <property type="component" value="Unassembled WGS sequence"/>
</dbReference>
<feature type="compositionally biased region" description="Basic residues" evidence="1">
    <location>
        <begin position="277"/>
        <end position="287"/>
    </location>
</feature>
<name>A0ABS5BMU7_9BACT</name>
<accession>A0ABS5BMU7</accession>
<evidence type="ECO:0000313" key="3">
    <source>
        <dbReference type="Proteomes" id="UP000676565"/>
    </source>
</evidence>
<dbReference type="CDD" id="cd01029">
    <property type="entry name" value="TOPRIM_primases"/>
    <property type="match status" value="1"/>
</dbReference>
<sequence>MTHESQWRRVSRDEPCPVCSKFDWCLIAEDKSAAICPRTESPKRCGGAGFLHRLTDAPRAREPRRVVFPRRAVPPDLTALATRYREAAGVERLTAIAAQLGVSGASLTAFGVGWAENYPAWTFPMTNPETGTVTGIRLRPLSGRKFSVTGGKEALFLPDSMAPDEVLLVCEGETDALAAHTLGFGNAVGRPSCTGGTTALVALVCDLEPARVVIARDNDEPGTRGADALAMTLALYARDVRVIAPPDGVKDVREWVASGATRDDLEQHARATGPRRLNPHLRAKGTT</sequence>
<dbReference type="EMBL" id="JAGKQQ010000001">
    <property type="protein sequence ID" value="MBP3955036.1"/>
    <property type="molecule type" value="Genomic_DNA"/>
</dbReference>
<evidence type="ECO:0000256" key="1">
    <source>
        <dbReference type="SAM" id="MobiDB-lite"/>
    </source>
</evidence>
<organism evidence="2 3">
    <name type="scientific">Gemmata palustris</name>
    <dbReference type="NCBI Taxonomy" id="2822762"/>
    <lineage>
        <taxon>Bacteria</taxon>
        <taxon>Pseudomonadati</taxon>
        <taxon>Planctomycetota</taxon>
        <taxon>Planctomycetia</taxon>
        <taxon>Gemmatales</taxon>
        <taxon>Gemmataceae</taxon>
        <taxon>Gemmata</taxon>
    </lineage>
</organism>
<feature type="region of interest" description="Disordered" evidence="1">
    <location>
        <begin position="260"/>
        <end position="287"/>
    </location>
</feature>
<reference evidence="2 3" key="1">
    <citation type="submission" date="2021-04" db="EMBL/GenBank/DDBJ databases">
        <authorList>
            <person name="Ivanova A."/>
        </authorList>
    </citation>
    <scope>NUCLEOTIDE SEQUENCE [LARGE SCALE GENOMIC DNA]</scope>
    <source>
        <strain evidence="2 3">G18</strain>
    </source>
</reference>